<evidence type="ECO:0000256" key="10">
    <source>
        <dbReference type="SAM" id="SignalP"/>
    </source>
</evidence>
<dbReference type="Pfam" id="PF03734">
    <property type="entry name" value="YkuD"/>
    <property type="match status" value="1"/>
</dbReference>
<dbReference type="GO" id="GO:0018104">
    <property type="term" value="P:peptidoglycan-protein cross-linking"/>
    <property type="evidence" value="ECO:0007669"/>
    <property type="project" value="TreeGrafter"/>
</dbReference>
<dbReference type="PANTHER" id="PTHR30582">
    <property type="entry name" value="L,D-TRANSPEPTIDASE"/>
    <property type="match status" value="1"/>
</dbReference>
<dbReference type="Gene3D" id="3.10.350.10">
    <property type="entry name" value="LysM domain"/>
    <property type="match status" value="1"/>
</dbReference>
<evidence type="ECO:0000256" key="1">
    <source>
        <dbReference type="ARBA" id="ARBA00004752"/>
    </source>
</evidence>
<gene>
    <name evidence="12" type="ORF">MIT9_P2472</name>
</gene>
<comment type="similarity">
    <text evidence="2">Belongs to the YkuD family.</text>
</comment>
<dbReference type="PROSITE" id="PS52029">
    <property type="entry name" value="LD_TPASE"/>
    <property type="match status" value="1"/>
</dbReference>
<evidence type="ECO:0000256" key="9">
    <source>
        <dbReference type="PROSITE-ProRule" id="PRU01373"/>
    </source>
</evidence>
<dbReference type="GO" id="GO:0071972">
    <property type="term" value="F:peptidoglycan L,D-transpeptidase activity"/>
    <property type="evidence" value="ECO:0007669"/>
    <property type="project" value="TreeGrafter"/>
</dbReference>
<dbReference type="PANTHER" id="PTHR30582:SF24">
    <property type="entry name" value="L,D-TRANSPEPTIDASE ERFK_SRFK-RELATED"/>
    <property type="match status" value="1"/>
</dbReference>
<protein>
    <submittedName>
        <fullName evidence="12">L,D-transpeptidase ErfK/SrfK</fullName>
    </submittedName>
</protein>
<keyword evidence="5" id="KW-0378">Hydrolase</keyword>
<dbReference type="RefSeq" id="WP_317705268.1">
    <property type="nucleotide sequence ID" value="NZ_AP024714.1"/>
</dbReference>
<dbReference type="Pfam" id="PF01476">
    <property type="entry name" value="LysM"/>
    <property type="match status" value="1"/>
</dbReference>
<keyword evidence="7 9" id="KW-0573">Peptidoglycan synthesis</keyword>
<feature type="active site" description="Proton donor/acceptor" evidence="9">
    <location>
        <position position="191"/>
    </location>
</feature>
<evidence type="ECO:0000256" key="4">
    <source>
        <dbReference type="ARBA" id="ARBA00022679"/>
    </source>
</evidence>
<dbReference type="Proteomes" id="UP001321825">
    <property type="component" value="Chromosome"/>
</dbReference>
<dbReference type="GO" id="GO:0008360">
    <property type="term" value="P:regulation of cell shape"/>
    <property type="evidence" value="ECO:0007669"/>
    <property type="project" value="UniProtKB-UniRule"/>
</dbReference>
<evidence type="ECO:0000256" key="3">
    <source>
        <dbReference type="ARBA" id="ARBA00022676"/>
    </source>
</evidence>
<keyword evidence="10" id="KW-0732">Signal</keyword>
<dbReference type="InterPro" id="IPR005490">
    <property type="entry name" value="LD_TPept_cat_dom"/>
</dbReference>
<dbReference type="InterPro" id="IPR038063">
    <property type="entry name" value="Transpep_catalytic_dom"/>
</dbReference>
<keyword evidence="6 9" id="KW-0133">Cell shape</keyword>
<evidence type="ECO:0000256" key="6">
    <source>
        <dbReference type="ARBA" id="ARBA00022960"/>
    </source>
</evidence>
<dbReference type="KEGG" id="mcau:MIT9_P2472"/>
<feature type="domain" description="L,D-TPase catalytic" evidence="11">
    <location>
        <begin position="92"/>
        <end position="231"/>
    </location>
</feature>
<dbReference type="GO" id="GO:0005576">
    <property type="term" value="C:extracellular region"/>
    <property type="evidence" value="ECO:0007669"/>
    <property type="project" value="TreeGrafter"/>
</dbReference>
<dbReference type="GO" id="GO:0016757">
    <property type="term" value="F:glycosyltransferase activity"/>
    <property type="evidence" value="ECO:0007669"/>
    <property type="project" value="UniProtKB-KW"/>
</dbReference>
<evidence type="ECO:0000259" key="11">
    <source>
        <dbReference type="PROSITE" id="PS52029"/>
    </source>
</evidence>
<dbReference type="EMBL" id="AP024714">
    <property type="protein sequence ID" value="BCX82881.1"/>
    <property type="molecule type" value="Genomic_DNA"/>
</dbReference>
<dbReference type="InterPro" id="IPR050979">
    <property type="entry name" value="LD-transpeptidase"/>
</dbReference>
<dbReference type="CDD" id="cd00118">
    <property type="entry name" value="LysM"/>
    <property type="match status" value="1"/>
</dbReference>
<feature type="active site" description="Nucleophile" evidence="9">
    <location>
        <position position="207"/>
    </location>
</feature>
<dbReference type="SUPFAM" id="SSF141523">
    <property type="entry name" value="L,D-transpeptidase catalytic domain-like"/>
    <property type="match status" value="1"/>
</dbReference>
<name>A0AAU9CB69_9GAMM</name>
<evidence type="ECO:0000256" key="2">
    <source>
        <dbReference type="ARBA" id="ARBA00005992"/>
    </source>
</evidence>
<organism evidence="12 13">
    <name type="scientific">Methylomarinovum caldicuralii</name>
    <dbReference type="NCBI Taxonomy" id="438856"/>
    <lineage>
        <taxon>Bacteria</taxon>
        <taxon>Pseudomonadati</taxon>
        <taxon>Pseudomonadota</taxon>
        <taxon>Gammaproteobacteria</taxon>
        <taxon>Methylococcales</taxon>
        <taxon>Methylothermaceae</taxon>
        <taxon>Methylomarinovum</taxon>
    </lineage>
</organism>
<proteinExistence type="inferred from homology"/>
<keyword evidence="8 9" id="KW-0961">Cell wall biogenesis/degradation</keyword>
<evidence type="ECO:0000313" key="12">
    <source>
        <dbReference type="EMBL" id="BCX82881.1"/>
    </source>
</evidence>
<evidence type="ECO:0000256" key="8">
    <source>
        <dbReference type="ARBA" id="ARBA00023316"/>
    </source>
</evidence>
<accession>A0AAU9CB69</accession>
<keyword evidence="4" id="KW-0808">Transferase</keyword>
<feature type="chain" id="PRO_5043369925" evidence="10">
    <location>
        <begin position="20"/>
        <end position="315"/>
    </location>
</feature>
<evidence type="ECO:0000313" key="13">
    <source>
        <dbReference type="Proteomes" id="UP001321825"/>
    </source>
</evidence>
<feature type="signal peptide" evidence="10">
    <location>
        <begin position="1"/>
        <end position="19"/>
    </location>
</feature>
<dbReference type="AlphaFoldDB" id="A0AAU9CB69"/>
<sequence length="315" mass="34628">MLKKLPLLAGLLLSLTARADTFVLPPPDEDLVGRVTVAKVEEGDTLLDIARRFDLGQNEIRLANPGLSRWAPPPGAEVVIPKRFILPDAPRRGIVLNVPEMRLYYFPRPRPGELPQVVTHPVSIGRMDWSTPIGTTRVVAKVKDPVWRPPESIKKEHAEKGDPLPDVVPAGPDNPLGRYAMRLGIPGYLIHSTNKPLGIGMRVTHGCVRMYPEDIERLFPEVPVGTPVTLVNQPVKVGWLAGALYIEVHPPLEEADNSYDALLEQALALIARKTQGLKVRIDGAALRTALEERRGIPVRISRDGISPPLLTATKD</sequence>
<reference evidence="13" key="1">
    <citation type="journal article" date="2024" name="Int. J. Syst. Evol. Microbiol.">
        <title>Methylomarinovum tepidoasis sp. nov., a moderately thermophilic methanotroph of the family Methylothermaceae isolated from a deep-sea hydrothermal field.</title>
        <authorList>
            <person name="Hirayama H."/>
            <person name="Takaki Y."/>
            <person name="Abe M."/>
            <person name="Miyazaki M."/>
            <person name="Uematsu K."/>
            <person name="Matsui Y."/>
            <person name="Takai K."/>
        </authorList>
    </citation>
    <scope>NUCLEOTIDE SEQUENCE [LARGE SCALE GENOMIC DNA]</scope>
    <source>
        <strain evidence="13">IT-9</strain>
    </source>
</reference>
<dbReference type="CDD" id="cd16913">
    <property type="entry name" value="YkuD_like"/>
    <property type="match status" value="1"/>
</dbReference>
<evidence type="ECO:0000256" key="5">
    <source>
        <dbReference type="ARBA" id="ARBA00022801"/>
    </source>
</evidence>
<dbReference type="SUPFAM" id="SSF54106">
    <property type="entry name" value="LysM domain"/>
    <property type="match status" value="1"/>
</dbReference>
<keyword evidence="3" id="KW-0328">Glycosyltransferase</keyword>
<dbReference type="SMART" id="SM00257">
    <property type="entry name" value="LysM"/>
    <property type="match status" value="1"/>
</dbReference>
<dbReference type="Gene3D" id="2.40.440.10">
    <property type="entry name" value="L,D-transpeptidase catalytic domain-like"/>
    <property type="match status" value="1"/>
</dbReference>
<comment type="pathway">
    <text evidence="1 9">Cell wall biogenesis; peptidoglycan biosynthesis.</text>
</comment>
<dbReference type="GO" id="GO:0071555">
    <property type="term" value="P:cell wall organization"/>
    <property type="evidence" value="ECO:0007669"/>
    <property type="project" value="UniProtKB-UniRule"/>
</dbReference>
<evidence type="ECO:0000256" key="7">
    <source>
        <dbReference type="ARBA" id="ARBA00022984"/>
    </source>
</evidence>
<keyword evidence="13" id="KW-1185">Reference proteome</keyword>
<dbReference type="InterPro" id="IPR018392">
    <property type="entry name" value="LysM"/>
</dbReference>
<dbReference type="InterPro" id="IPR036779">
    <property type="entry name" value="LysM_dom_sf"/>
</dbReference>